<dbReference type="Proteomes" id="UP000198373">
    <property type="component" value="Unassembled WGS sequence"/>
</dbReference>
<evidence type="ECO:0000256" key="3">
    <source>
        <dbReference type="ARBA" id="ARBA00022793"/>
    </source>
</evidence>
<evidence type="ECO:0000256" key="7">
    <source>
        <dbReference type="ARBA" id="ARBA00034138"/>
    </source>
</evidence>
<keyword evidence="5" id="KW-0456">Lyase</keyword>
<dbReference type="PANTHER" id="PTHR11482">
    <property type="entry name" value="ARGININE/DIAMINOPIMELATE/ORNITHINE DECARBOXYLASE"/>
    <property type="match status" value="1"/>
</dbReference>
<evidence type="ECO:0000313" key="12">
    <source>
        <dbReference type="Proteomes" id="UP000198373"/>
    </source>
</evidence>
<dbReference type="PROSITE" id="PS00878">
    <property type="entry name" value="ODR_DC_2_1"/>
    <property type="match status" value="1"/>
</dbReference>
<keyword evidence="3" id="KW-0210">Decarboxylase</keyword>
<gene>
    <name evidence="11" type="ORF">SAMN06893096_10348</name>
</gene>
<dbReference type="InterPro" id="IPR002433">
    <property type="entry name" value="Orn_de-COase"/>
</dbReference>
<evidence type="ECO:0000256" key="1">
    <source>
        <dbReference type="ARBA" id="ARBA00001933"/>
    </source>
</evidence>
<evidence type="ECO:0000259" key="10">
    <source>
        <dbReference type="Pfam" id="PF02784"/>
    </source>
</evidence>
<evidence type="ECO:0000256" key="4">
    <source>
        <dbReference type="ARBA" id="ARBA00022898"/>
    </source>
</evidence>
<dbReference type="PROSITE" id="PS00879">
    <property type="entry name" value="ODR_DC_2_2"/>
    <property type="match status" value="1"/>
</dbReference>
<dbReference type="GO" id="GO:0004586">
    <property type="term" value="F:ornithine decarboxylase activity"/>
    <property type="evidence" value="ECO:0007669"/>
    <property type="project" value="UniProtKB-EC"/>
</dbReference>
<dbReference type="GO" id="GO:0005737">
    <property type="term" value="C:cytoplasm"/>
    <property type="evidence" value="ECO:0007669"/>
    <property type="project" value="TreeGrafter"/>
</dbReference>
<dbReference type="RefSeq" id="WP_089304883.1">
    <property type="nucleotide sequence ID" value="NZ_FZOO01000003.1"/>
</dbReference>
<feature type="modified residue" description="N6-(pyridoxal phosphate)lysine" evidence="9">
    <location>
        <position position="65"/>
    </location>
</feature>
<dbReference type="Gene3D" id="2.40.37.10">
    <property type="entry name" value="Lyase, Ornithine Decarboxylase, Chain A, domain 1"/>
    <property type="match status" value="1"/>
</dbReference>
<comment type="pathway">
    <text evidence="6">Amine and polyamine biosynthesis; putrescine biosynthesis via L-ornithine pathway; putrescine from L-ornithine: step 1/1.</text>
</comment>
<accession>A0A239D8K9</accession>
<comment type="catalytic activity">
    <reaction evidence="8">
        <text>L-ornithine + H(+) = putrescine + CO2</text>
        <dbReference type="Rhea" id="RHEA:22964"/>
        <dbReference type="ChEBI" id="CHEBI:15378"/>
        <dbReference type="ChEBI" id="CHEBI:16526"/>
        <dbReference type="ChEBI" id="CHEBI:46911"/>
        <dbReference type="ChEBI" id="CHEBI:326268"/>
        <dbReference type="EC" id="4.1.1.17"/>
    </reaction>
</comment>
<keyword evidence="12" id="KW-1185">Reference proteome</keyword>
<dbReference type="InterPro" id="IPR022644">
    <property type="entry name" value="De-COase2_N"/>
</dbReference>
<dbReference type="AlphaFoldDB" id="A0A239D8K9"/>
<keyword evidence="4 9" id="KW-0663">Pyridoxal phosphate</keyword>
<comment type="similarity">
    <text evidence="2">Belongs to the Orn/Lys/Arg decarboxylase class-II family.</text>
</comment>
<feature type="active site" description="Proton donor" evidence="9">
    <location>
        <position position="344"/>
    </location>
</feature>
<evidence type="ECO:0000256" key="5">
    <source>
        <dbReference type="ARBA" id="ARBA00023239"/>
    </source>
</evidence>
<dbReference type="PANTHER" id="PTHR11482:SF6">
    <property type="entry name" value="ORNITHINE DECARBOXYLASE 1-RELATED"/>
    <property type="match status" value="1"/>
</dbReference>
<dbReference type="PRINTS" id="PR01179">
    <property type="entry name" value="ODADCRBXLASE"/>
</dbReference>
<comment type="cofactor">
    <cofactor evidence="1 9">
        <name>pyridoxal 5'-phosphate</name>
        <dbReference type="ChEBI" id="CHEBI:597326"/>
    </cofactor>
</comment>
<dbReference type="EC" id="4.1.1.17" evidence="7"/>
<dbReference type="InterPro" id="IPR009006">
    <property type="entry name" value="Ala_racemase/Decarboxylase_C"/>
</dbReference>
<evidence type="ECO:0000256" key="8">
    <source>
        <dbReference type="ARBA" id="ARBA00049127"/>
    </source>
</evidence>
<dbReference type="InterPro" id="IPR022653">
    <property type="entry name" value="De-COase2_pyr-phos_BS"/>
</dbReference>
<dbReference type="Pfam" id="PF02784">
    <property type="entry name" value="Orn_Arg_deC_N"/>
    <property type="match status" value="1"/>
</dbReference>
<dbReference type="GO" id="GO:0033387">
    <property type="term" value="P:putrescine biosynthetic process from arginine, via ornithine"/>
    <property type="evidence" value="ECO:0007669"/>
    <property type="project" value="TreeGrafter"/>
</dbReference>
<evidence type="ECO:0000256" key="9">
    <source>
        <dbReference type="PIRSR" id="PIRSR600183-50"/>
    </source>
</evidence>
<evidence type="ECO:0000256" key="6">
    <source>
        <dbReference type="ARBA" id="ARBA00034115"/>
    </source>
</evidence>
<dbReference type="EMBL" id="FZOO01000003">
    <property type="protein sequence ID" value="SNS28204.1"/>
    <property type="molecule type" value="Genomic_DNA"/>
</dbReference>
<organism evidence="11 12">
    <name type="scientific">Geodermatophilus pulveris</name>
    <dbReference type="NCBI Taxonomy" id="1564159"/>
    <lineage>
        <taxon>Bacteria</taxon>
        <taxon>Bacillati</taxon>
        <taxon>Actinomycetota</taxon>
        <taxon>Actinomycetes</taxon>
        <taxon>Geodermatophilales</taxon>
        <taxon>Geodermatophilaceae</taxon>
        <taxon>Geodermatophilus</taxon>
    </lineage>
</organism>
<dbReference type="Gene3D" id="3.20.20.10">
    <property type="entry name" value="Alanine racemase"/>
    <property type="match status" value="1"/>
</dbReference>
<dbReference type="SUPFAM" id="SSF51419">
    <property type="entry name" value="PLP-binding barrel"/>
    <property type="match status" value="1"/>
</dbReference>
<protein>
    <recommendedName>
        <fullName evidence="7">ornithine decarboxylase</fullName>
        <ecNumber evidence="7">4.1.1.17</ecNumber>
    </recommendedName>
</protein>
<dbReference type="SUPFAM" id="SSF50621">
    <property type="entry name" value="Alanine racemase C-terminal domain-like"/>
    <property type="match status" value="1"/>
</dbReference>
<dbReference type="InterPro" id="IPR022657">
    <property type="entry name" value="De-COase2_CS"/>
</dbReference>
<dbReference type="InterPro" id="IPR000183">
    <property type="entry name" value="Orn/DAP/Arg_de-COase"/>
</dbReference>
<evidence type="ECO:0000313" key="11">
    <source>
        <dbReference type="EMBL" id="SNS28204.1"/>
    </source>
</evidence>
<dbReference type="PRINTS" id="PR01182">
    <property type="entry name" value="ORNDCRBXLASE"/>
</dbReference>
<name>A0A239D8K9_9ACTN</name>
<proteinExistence type="inferred from homology"/>
<dbReference type="FunFam" id="3.20.20.10:FF:000008">
    <property type="entry name" value="Ornithine decarboxylase"/>
    <property type="match status" value="1"/>
</dbReference>
<dbReference type="InterPro" id="IPR029066">
    <property type="entry name" value="PLP-binding_barrel"/>
</dbReference>
<sequence>MTASLTGLGPILETPPTWPEGLTPEVLAAIELPTPFLAGDLRMVADRFQRFARALPRVRAHYAVKCNSAPEILRTASAQGAGFEVASIGELRMLQAVGVDPADVLYSNTVKPAAHIAQAAEAGLWRFAADSEGELHKIARVAPGSAVYIRIRVDDSGSVFPLSRKFGAEAHHARALLQEAKRLGLQPYGLTFHVGSQCAATSAWRQAIASAGRIMRNLQQDGIRLEMLDLGGGFPARYGDAVPSIEQIGDVIESALDELLPYEPLLIVAEPGRHMVAETAVMVASVLGREERAGEEWLYLDVGAYNGLMETQQTVGQWRFPLWSSRADHGVVEQVPYTVTGPSCDSSDTMFYGAPLPVTMSEGDRVFIASAGAYTLSYASSFNGFPPPATYFIER</sequence>
<feature type="domain" description="Orn/DAP/Arg decarboxylase 2 N-terminal" evidence="10">
    <location>
        <begin position="43"/>
        <end position="277"/>
    </location>
</feature>
<dbReference type="OrthoDB" id="9802241at2"/>
<evidence type="ECO:0000256" key="2">
    <source>
        <dbReference type="ARBA" id="ARBA00008872"/>
    </source>
</evidence>
<reference evidence="12" key="1">
    <citation type="submission" date="2017-06" db="EMBL/GenBank/DDBJ databases">
        <authorList>
            <person name="Varghese N."/>
            <person name="Submissions S."/>
        </authorList>
    </citation>
    <scope>NUCLEOTIDE SEQUENCE [LARGE SCALE GENOMIC DNA]</scope>
    <source>
        <strain evidence="12">DSM 46839</strain>
    </source>
</reference>
<dbReference type="CDD" id="cd00622">
    <property type="entry name" value="PLPDE_III_ODC"/>
    <property type="match status" value="1"/>
</dbReference>